<dbReference type="RefSeq" id="WP_110310289.1">
    <property type="nucleotide sequence ID" value="NZ_QICL01000008.1"/>
</dbReference>
<keyword evidence="2" id="KW-1185">Reference proteome</keyword>
<dbReference type="InterPro" id="IPR036525">
    <property type="entry name" value="Tubulin/FtsZ_GTPase_sf"/>
</dbReference>
<evidence type="ECO:0000313" key="2">
    <source>
        <dbReference type="Proteomes" id="UP000247973"/>
    </source>
</evidence>
<dbReference type="Proteomes" id="UP000247973">
    <property type="component" value="Unassembled WGS sequence"/>
</dbReference>
<dbReference type="InterPro" id="IPR025904">
    <property type="entry name" value="Tubulin-like"/>
</dbReference>
<accession>A0A2V3PPH0</accession>
<reference evidence="1 2" key="1">
    <citation type="submission" date="2018-03" db="EMBL/GenBank/DDBJ databases">
        <title>Genomic Encyclopedia of Archaeal and Bacterial Type Strains, Phase II (KMG-II): from individual species to whole genera.</title>
        <authorList>
            <person name="Goeker M."/>
        </authorList>
    </citation>
    <scope>NUCLEOTIDE SEQUENCE [LARGE SCALE GENOMIC DNA]</scope>
    <source>
        <strain evidence="1 2">DSM 100214</strain>
    </source>
</reference>
<dbReference type="Gene3D" id="3.40.50.1440">
    <property type="entry name" value="Tubulin/FtsZ, GTPase domain"/>
    <property type="match status" value="1"/>
</dbReference>
<sequence length="1033" mass="116431">MNSPTVKNHLIIGLGGTGGKILREMRKRIYEEFRSNEPSAKVNIEYLYVDSSPADLGDRSDWKTMGGSVHLMDAQKVSIHGVGANVLDNLHLYPGIQSFINDQDRKQLDDIGALIAAGIGGQRRRLGRILFANNQSGDEQQRFTTRLLATVQRLVDKSKENVVTFHICAGLAGGTGSGSVIDTIAQIRKYYAPQHGVGDQYKIHLYLYVPEIIVANPVHNAGYYQANGYAALSELNALSVGAYKPFDVSGLSKDEYGSVKRLLDGCDAFEAAYLFSNINEAGRQLQLGGEISAAVSDFLFQKIISANMSVGGQMARLVGCENDGAEPERDGAGAPVHGRRFLAFGVKRVEYPETEVEEYVTYNFARQATRQLQYNIWRDGIGFDECSMAEVGLGFKADIQEKKTREELLLTDNYLTLSKPLVESVATKKWKEIASGWETWTQFFAEDTQANKEKKDWLSDFTNSCELQFNTNYRSQGVKEFYKIQRGEKNAYAAYIRRHIEEKLFQEWRSGAKSTLEIEKYVNLLIEDCESRIPKFKEKIAEYESCLEQEILPEIKYCNDEWNNIGWLRDAITNASSKIFASYKTVKCEFYSVQTRIEGYRYASELLMSVQNELVQMQNNVMAFHAMLTEMLNRVDIQVEAKCKPKSKEANGDAKIVKKYDPELVRETTKRFVTDEQQQKHNASQIRGELVKLLGEDGKRSFSSLFEKLDLNSMEDLFIKVCLTNASAMMNDLATADPTQKMLNVNILEKIKQEYNSDDRLEDFVRDLVRSAQCYLQFNNEEIAKVLPSGSTSMMRMIQLSLPEYNDPTNFRKKFVDMFGKICPGFNLNEDLSTNYKANQIVVVAASSGFPLRFVANVANLKTKYEDMLIGPKASLNKMVLHTESFKKALPSLFEKSIAEKKKELIPTSILAFAMDLTVEKTDPTTGETFRAIGFADELGMVGDWVHMGKHVLQAVDKLSVSDSNMSRVSALVETKLNTDYLHNEKKVELKKKIADLLNNDVLVLCGNNDLDAQFVTFKNAAIAIIQTKLVEK</sequence>
<gene>
    <name evidence="1" type="ORF">CLV62_1087</name>
</gene>
<dbReference type="OrthoDB" id="174139at2"/>
<proteinExistence type="predicted"/>
<organism evidence="1 2">
    <name type="scientific">Dysgonomonas alginatilytica</name>
    <dbReference type="NCBI Taxonomy" id="1605892"/>
    <lineage>
        <taxon>Bacteria</taxon>
        <taxon>Pseudomonadati</taxon>
        <taxon>Bacteroidota</taxon>
        <taxon>Bacteroidia</taxon>
        <taxon>Bacteroidales</taxon>
        <taxon>Dysgonomonadaceae</taxon>
        <taxon>Dysgonomonas</taxon>
    </lineage>
</organism>
<comment type="caution">
    <text evidence="1">The sequence shown here is derived from an EMBL/GenBank/DDBJ whole genome shotgun (WGS) entry which is preliminary data.</text>
</comment>
<protein>
    <submittedName>
        <fullName evidence="1">Tubulin-like protein</fullName>
    </submittedName>
</protein>
<name>A0A2V3PPH0_9BACT</name>
<dbReference type="EMBL" id="QICL01000008">
    <property type="protein sequence ID" value="PXV65009.1"/>
    <property type="molecule type" value="Genomic_DNA"/>
</dbReference>
<dbReference type="SUPFAM" id="SSF52490">
    <property type="entry name" value="Tubulin nucleotide-binding domain-like"/>
    <property type="match status" value="1"/>
</dbReference>
<dbReference type="AlphaFoldDB" id="A0A2V3PPH0"/>
<dbReference type="Pfam" id="PF13809">
    <property type="entry name" value="Tubulin_2"/>
    <property type="match status" value="1"/>
</dbReference>
<evidence type="ECO:0000313" key="1">
    <source>
        <dbReference type="EMBL" id="PXV65009.1"/>
    </source>
</evidence>